<keyword evidence="2" id="KW-1133">Transmembrane helix</keyword>
<dbReference type="InterPro" id="IPR001841">
    <property type="entry name" value="Znf_RING"/>
</dbReference>
<evidence type="ECO:0000313" key="4">
    <source>
        <dbReference type="EMBL" id="PON81849.1"/>
    </source>
</evidence>
<accession>A0A2P5E8I1</accession>
<name>A0A2P5E8I1_TREOI</name>
<keyword evidence="2" id="KW-0812">Transmembrane</keyword>
<evidence type="ECO:0000313" key="5">
    <source>
        <dbReference type="Proteomes" id="UP000237000"/>
    </source>
</evidence>
<dbReference type="Proteomes" id="UP000237000">
    <property type="component" value="Unassembled WGS sequence"/>
</dbReference>
<dbReference type="GO" id="GO:0016567">
    <property type="term" value="P:protein ubiquitination"/>
    <property type="evidence" value="ECO:0007669"/>
    <property type="project" value="TreeGrafter"/>
</dbReference>
<sequence length="204" mass="23265">MGNILFINSRTTSSLKSDIMFSQGLSSSLPSFQYTVTLDLLTTITLCLTIAFCVALLYQILFGLLSWLLDVRPDRTEDMMYGARMNDANMSHQAAFYRALVQYNVVQVVDMLERFVRDIDERRGPRLRALNRLPPLISYCGHERRSSSGRGGGDECVICLEDFEEGESCQVFPVCNHIFHTDCIDHWLKNRPTCPVCRHCILDV</sequence>
<comment type="caution">
    <text evidence="4">The sequence shown here is derived from an EMBL/GenBank/DDBJ whole genome shotgun (WGS) entry which is preliminary data.</text>
</comment>
<dbReference type="CDD" id="cd16461">
    <property type="entry name" value="RING-H2_EL5-like"/>
    <property type="match status" value="1"/>
</dbReference>
<keyword evidence="1" id="KW-0863">Zinc-finger</keyword>
<dbReference type="EMBL" id="JXTC01000207">
    <property type="protein sequence ID" value="PON81849.1"/>
    <property type="molecule type" value="Genomic_DNA"/>
</dbReference>
<dbReference type="SUPFAM" id="SSF57850">
    <property type="entry name" value="RING/U-box"/>
    <property type="match status" value="1"/>
</dbReference>
<keyword evidence="1" id="KW-0479">Metal-binding</keyword>
<dbReference type="FunCoup" id="A0A2P5E8I1">
    <property type="interactions" value="853"/>
</dbReference>
<dbReference type="PROSITE" id="PS50089">
    <property type="entry name" value="ZF_RING_2"/>
    <property type="match status" value="1"/>
</dbReference>
<dbReference type="PANTHER" id="PTHR45676:SF61">
    <property type="entry name" value="RING-TYPE DOMAIN-CONTAINING PROTEIN"/>
    <property type="match status" value="1"/>
</dbReference>
<evidence type="ECO:0000256" key="2">
    <source>
        <dbReference type="SAM" id="Phobius"/>
    </source>
</evidence>
<dbReference type="Pfam" id="PF13639">
    <property type="entry name" value="zf-RING_2"/>
    <property type="match status" value="1"/>
</dbReference>
<reference evidence="5" key="1">
    <citation type="submission" date="2016-06" db="EMBL/GenBank/DDBJ databases">
        <title>Parallel loss of symbiosis genes in relatives of nitrogen-fixing non-legume Parasponia.</title>
        <authorList>
            <person name="Van Velzen R."/>
            <person name="Holmer R."/>
            <person name="Bu F."/>
            <person name="Rutten L."/>
            <person name="Van Zeijl A."/>
            <person name="Liu W."/>
            <person name="Santuari L."/>
            <person name="Cao Q."/>
            <person name="Sharma T."/>
            <person name="Shen D."/>
            <person name="Roswanjaya Y."/>
            <person name="Wardhani T."/>
            <person name="Kalhor M.S."/>
            <person name="Jansen J."/>
            <person name="Van den Hoogen J."/>
            <person name="Gungor B."/>
            <person name="Hartog M."/>
            <person name="Hontelez J."/>
            <person name="Verver J."/>
            <person name="Yang W.-C."/>
            <person name="Schijlen E."/>
            <person name="Repin R."/>
            <person name="Schilthuizen M."/>
            <person name="Schranz E."/>
            <person name="Heidstra R."/>
            <person name="Miyata K."/>
            <person name="Fedorova E."/>
            <person name="Kohlen W."/>
            <person name="Bisseling T."/>
            <person name="Smit S."/>
            <person name="Geurts R."/>
        </authorList>
    </citation>
    <scope>NUCLEOTIDE SEQUENCE [LARGE SCALE GENOMIC DNA]</scope>
    <source>
        <strain evidence="5">cv. RG33-2</strain>
    </source>
</reference>
<dbReference type="STRING" id="63057.A0A2P5E8I1"/>
<dbReference type="OrthoDB" id="9984778at2759"/>
<dbReference type="SMART" id="SM00184">
    <property type="entry name" value="RING"/>
    <property type="match status" value="1"/>
</dbReference>
<dbReference type="PANTHER" id="PTHR45676">
    <property type="entry name" value="RING-H2 FINGER PROTEIN ATL51-RELATED"/>
    <property type="match status" value="1"/>
</dbReference>
<evidence type="ECO:0000259" key="3">
    <source>
        <dbReference type="PROSITE" id="PS50089"/>
    </source>
</evidence>
<proteinExistence type="predicted"/>
<organism evidence="4 5">
    <name type="scientific">Trema orientale</name>
    <name type="common">Charcoal tree</name>
    <name type="synonym">Celtis orientalis</name>
    <dbReference type="NCBI Taxonomy" id="63057"/>
    <lineage>
        <taxon>Eukaryota</taxon>
        <taxon>Viridiplantae</taxon>
        <taxon>Streptophyta</taxon>
        <taxon>Embryophyta</taxon>
        <taxon>Tracheophyta</taxon>
        <taxon>Spermatophyta</taxon>
        <taxon>Magnoliopsida</taxon>
        <taxon>eudicotyledons</taxon>
        <taxon>Gunneridae</taxon>
        <taxon>Pentapetalae</taxon>
        <taxon>rosids</taxon>
        <taxon>fabids</taxon>
        <taxon>Rosales</taxon>
        <taxon>Cannabaceae</taxon>
        <taxon>Trema</taxon>
    </lineage>
</organism>
<protein>
    <submittedName>
        <fullName evidence="4">43kDa postsynaptic protein</fullName>
    </submittedName>
</protein>
<dbReference type="Gene3D" id="3.30.40.10">
    <property type="entry name" value="Zinc/RING finger domain, C3HC4 (zinc finger)"/>
    <property type="match status" value="1"/>
</dbReference>
<feature type="domain" description="RING-type" evidence="3">
    <location>
        <begin position="156"/>
        <end position="198"/>
    </location>
</feature>
<gene>
    <name evidence="4" type="ORF">TorRG33x02_223650</name>
</gene>
<dbReference type="InParanoid" id="A0A2P5E8I1"/>
<keyword evidence="5" id="KW-1185">Reference proteome</keyword>
<evidence type="ECO:0000256" key="1">
    <source>
        <dbReference type="PROSITE-ProRule" id="PRU00175"/>
    </source>
</evidence>
<feature type="transmembrane region" description="Helical" evidence="2">
    <location>
        <begin position="40"/>
        <end position="69"/>
    </location>
</feature>
<dbReference type="GO" id="GO:0008270">
    <property type="term" value="F:zinc ion binding"/>
    <property type="evidence" value="ECO:0007669"/>
    <property type="project" value="UniProtKB-KW"/>
</dbReference>
<keyword evidence="2" id="KW-0472">Membrane</keyword>
<dbReference type="AlphaFoldDB" id="A0A2P5E8I1"/>
<keyword evidence="1" id="KW-0862">Zinc</keyword>
<dbReference type="InterPro" id="IPR013083">
    <property type="entry name" value="Znf_RING/FYVE/PHD"/>
</dbReference>